<dbReference type="EMBL" id="JACJVN010000015">
    <property type="protein sequence ID" value="MBB6676357.1"/>
    <property type="molecule type" value="Genomic_DNA"/>
</dbReference>
<dbReference type="Pfam" id="PF00440">
    <property type="entry name" value="TetR_N"/>
    <property type="match status" value="1"/>
</dbReference>
<accession>A0A841TBG1</accession>
<evidence type="ECO:0000256" key="4">
    <source>
        <dbReference type="PROSITE-ProRule" id="PRU00335"/>
    </source>
</evidence>
<gene>
    <name evidence="6" type="ORF">H4Q31_03345</name>
</gene>
<dbReference type="InterPro" id="IPR001647">
    <property type="entry name" value="HTH_TetR"/>
</dbReference>
<comment type="caution">
    <text evidence="6">The sequence shown here is derived from an EMBL/GenBank/DDBJ whole genome shotgun (WGS) entry which is preliminary data.</text>
</comment>
<keyword evidence="1" id="KW-0805">Transcription regulation</keyword>
<dbReference type="GO" id="GO:0003677">
    <property type="term" value="F:DNA binding"/>
    <property type="evidence" value="ECO:0007669"/>
    <property type="project" value="UniProtKB-UniRule"/>
</dbReference>
<dbReference type="InterPro" id="IPR011075">
    <property type="entry name" value="TetR_C"/>
</dbReference>
<dbReference type="PANTHER" id="PTHR47506:SF10">
    <property type="entry name" value="TRANSCRIPTIONAL REGULATORY PROTEIN"/>
    <property type="match status" value="1"/>
</dbReference>
<keyword evidence="2 4" id="KW-0238">DNA-binding</keyword>
<sequence>MELDWEHNKNTGLFVPKILYFSYGEGGINMGRSKEFDKEYVLHKAMLVFWEKGYEATSIPELLKAMGLSRSSLYETFVDKQTLYVEAIHHYKKIRQNKRNLLINAPSAKVGIRQYFDQHIISAFDEDLPKGCLITNATIGLDSPDEQLHKLIRDGFEELEQSFFELLSTGQQTGEIDPKKDIKVLAHLLLNLNHSINVVSKVKSDKKIIYNMMNTVIEML</sequence>
<evidence type="ECO:0000256" key="1">
    <source>
        <dbReference type="ARBA" id="ARBA00023015"/>
    </source>
</evidence>
<dbReference type="Gene3D" id="1.10.357.10">
    <property type="entry name" value="Tetracycline Repressor, domain 2"/>
    <property type="match status" value="1"/>
</dbReference>
<keyword evidence="3" id="KW-0804">Transcription</keyword>
<dbReference type="AlphaFoldDB" id="A0A841TBG1"/>
<dbReference type="InterPro" id="IPR009057">
    <property type="entry name" value="Homeodomain-like_sf"/>
</dbReference>
<feature type="domain" description="HTH tetR-type" evidence="5">
    <location>
        <begin position="35"/>
        <end position="95"/>
    </location>
</feature>
<dbReference type="Gene3D" id="1.10.10.60">
    <property type="entry name" value="Homeodomain-like"/>
    <property type="match status" value="1"/>
</dbReference>
<reference evidence="6 7" key="1">
    <citation type="submission" date="2020-08" db="EMBL/GenBank/DDBJ databases">
        <title>Cohnella phylogeny.</title>
        <authorList>
            <person name="Dunlap C."/>
        </authorList>
    </citation>
    <scope>NUCLEOTIDE SEQUENCE [LARGE SCALE GENOMIC DNA]</scope>
    <source>
        <strain evidence="6 7">DSM 103658</strain>
    </source>
</reference>
<evidence type="ECO:0000313" key="6">
    <source>
        <dbReference type="EMBL" id="MBB6676357.1"/>
    </source>
</evidence>
<dbReference type="SUPFAM" id="SSF46689">
    <property type="entry name" value="Homeodomain-like"/>
    <property type="match status" value="1"/>
</dbReference>
<name>A0A841TBG1_9BACL</name>
<dbReference type="PANTHER" id="PTHR47506">
    <property type="entry name" value="TRANSCRIPTIONAL REGULATORY PROTEIN"/>
    <property type="match status" value="1"/>
</dbReference>
<evidence type="ECO:0000259" key="5">
    <source>
        <dbReference type="PROSITE" id="PS50977"/>
    </source>
</evidence>
<keyword evidence="7" id="KW-1185">Reference proteome</keyword>
<dbReference type="Proteomes" id="UP000574133">
    <property type="component" value="Unassembled WGS sequence"/>
</dbReference>
<dbReference type="PROSITE" id="PS50977">
    <property type="entry name" value="HTH_TETR_2"/>
    <property type="match status" value="1"/>
</dbReference>
<protein>
    <submittedName>
        <fullName evidence="6">TetR/AcrR family transcriptional regulator</fullName>
    </submittedName>
</protein>
<proteinExistence type="predicted"/>
<evidence type="ECO:0000256" key="2">
    <source>
        <dbReference type="ARBA" id="ARBA00023125"/>
    </source>
</evidence>
<organism evidence="6 7">
    <name type="scientific">Cohnella lubricantis</name>
    <dbReference type="NCBI Taxonomy" id="2163172"/>
    <lineage>
        <taxon>Bacteria</taxon>
        <taxon>Bacillati</taxon>
        <taxon>Bacillota</taxon>
        <taxon>Bacilli</taxon>
        <taxon>Bacillales</taxon>
        <taxon>Paenibacillaceae</taxon>
        <taxon>Cohnella</taxon>
    </lineage>
</organism>
<dbReference type="InterPro" id="IPR036271">
    <property type="entry name" value="Tet_transcr_reg_TetR-rel_C_sf"/>
</dbReference>
<evidence type="ECO:0000256" key="3">
    <source>
        <dbReference type="ARBA" id="ARBA00023163"/>
    </source>
</evidence>
<dbReference type="SUPFAM" id="SSF48498">
    <property type="entry name" value="Tetracyclin repressor-like, C-terminal domain"/>
    <property type="match status" value="1"/>
</dbReference>
<feature type="DNA-binding region" description="H-T-H motif" evidence="4">
    <location>
        <begin position="58"/>
        <end position="77"/>
    </location>
</feature>
<evidence type="ECO:0000313" key="7">
    <source>
        <dbReference type="Proteomes" id="UP000574133"/>
    </source>
</evidence>
<dbReference type="Pfam" id="PF16925">
    <property type="entry name" value="TetR_C_13"/>
    <property type="match status" value="1"/>
</dbReference>